<evidence type="ECO:0000313" key="4">
    <source>
        <dbReference type="Proteomes" id="UP000187486"/>
    </source>
</evidence>
<evidence type="ECO:0000256" key="1">
    <source>
        <dbReference type="ARBA" id="ARBA00004184"/>
    </source>
</evidence>
<organism evidence="3 4">
    <name type="scientific">Amycolatopsis coloradensis</name>
    <dbReference type="NCBI Taxonomy" id="76021"/>
    <lineage>
        <taxon>Bacteria</taxon>
        <taxon>Bacillati</taxon>
        <taxon>Actinomycetota</taxon>
        <taxon>Actinomycetes</taxon>
        <taxon>Pseudonocardiales</taxon>
        <taxon>Pseudonocardiaceae</taxon>
        <taxon>Amycolatopsis</taxon>
    </lineage>
</organism>
<dbReference type="Pfam" id="PF01553">
    <property type="entry name" value="Acyltransferase"/>
    <property type="match status" value="1"/>
</dbReference>
<reference evidence="3 4" key="1">
    <citation type="submission" date="2016-01" db="EMBL/GenBank/DDBJ databases">
        <title>Amycolatopsis coloradensis genome sequencing and assembly.</title>
        <authorList>
            <person name="Mayilraj S."/>
        </authorList>
    </citation>
    <scope>NUCLEOTIDE SEQUENCE [LARGE SCALE GENOMIC DNA]</scope>
    <source>
        <strain evidence="3 4">DSM 44225</strain>
    </source>
</reference>
<name>A0A1R0KTU5_9PSEU</name>
<dbReference type="OrthoDB" id="335193at2"/>
<dbReference type="RefSeq" id="WP_076161830.1">
    <property type="nucleotide sequence ID" value="NZ_JBEZVB010000016.1"/>
</dbReference>
<dbReference type="InterPro" id="IPR002123">
    <property type="entry name" value="Plipid/glycerol_acylTrfase"/>
</dbReference>
<dbReference type="AlphaFoldDB" id="A0A1R0KTU5"/>
<evidence type="ECO:0000313" key="3">
    <source>
        <dbReference type="EMBL" id="OLZ51475.1"/>
    </source>
</evidence>
<dbReference type="Proteomes" id="UP000187486">
    <property type="component" value="Unassembled WGS sequence"/>
</dbReference>
<dbReference type="STRING" id="76021.BS329_16985"/>
<dbReference type="SUPFAM" id="SSF69593">
    <property type="entry name" value="Glycerol-3-phosphate (1)-acyltransferase"/>
    <property type="match status" value="1"/>
</dbReference>
<keyword evidence="4" id="KW-1185">Reference proteome</keyword>
<proteinExistence type="predicted"/>
<dbReference type="PANTHER" id="PTHR12563">
    <property type="entry name" value="GLYCEROL-3-PHOSPHATE ACYLTRANSFERASE"/>
    <property type="match status" value="1"/>
</dbReference>
<comment type="caution">
    <text evidence="3">The sequence shown here is derived from an EMBL/GenBank/DDBJ whole genome shotgun (WGS) entry which is preliminary data.</text>
</comment>
<dbReference type="GO" id="GO:0008374">
    <property type="term" value="F:O-acyltransferase activity"/>
    <property type="evidence" value="ECO:0007669"/>
    <property type="project" value="InterPro"/>
</dbReference>
<dbReference type="GO" id="GO:0005886">
    <property type="term" value="C:plasma membrane"/>
    <property type="evidence" value="ECO:0007669"/>
    <property type="project" value="TreeGrafter"/>
</dbReference>
<feature type="domain" description="Phospholipid/glycerol acyltransferase" evidence="2">
    <location>
        <begin position="110"/>
        <end position="237"/>
    </location>
</feature>
<dbReference type="SMART" id="SM00563">
    <property type="entry name" value="PlsC"/>
    <property type="match status" value="1"/>
</dbReference>
<dbReference type="Pfam" id="PF19277">
    <property type="entry name" value="GPAT_C"/>
    <property type="match status" value="1"/>
</dbReference>
<dbReference type="PANTHER" id="PTHR12563:SF17">
    <property type="entry name" value="DIHYDROXYACETONE PHOSPHATE ACYLTRANSFERASE"/>
    <property type="match status" value="1"/>
</dbReference>
<comment type="subcellular location">
    <subcellularLocation>
        <location evidence="1">Endomembrane system</location>
        <topology evidence="1">Peripheral membrane protein</topology>
    </subcellularLocation>
</comment>
<gene>
    <name evidence="3" type="ORF">BS329_16985</name>
</gene>
<dbReference type="InterPro" id="IPR022284">
    <property type="entry name" value="GPAT/DHAPAT"/>
</dbReference>
<evidence type="ECO:0000259" key="2">
    <source>
        <dbReference type="SMART" id="SM00563"/>
    </source>
</evidence>
<protein>
    <recommendedName>
        <fullName evidence="2">Phospholipid/glycerol acyltransferase domain-containing protein</fullName>
    </recommendedName>
</protein>
<accession>A0A1R0KTU5</accession>
<sequence length="608" mass="66779">MSREVGLVSVRDETVRKRSRSGRKATVSAVLAPILAREAVAALAKSLDRTEREVHGEVAAHLGELVVAERPWAAGALRPLLWLLGSRPWLIRTGSAVPHGPETLACPEPAVFVVAHRSYVDALVVNRVLNRSGLAPSYIFTGDNLRFWPLGPLGRRSNLVFMRRHFPDDACYKVALRLYISHLLREGKNLMFAIEGGRSRDGSLQPPRLGLLRYVLDAIDEETVPGVSLVPVALTYEYLFEATALVGEQAGTVKPAEDLGALLRLAWAHRRRRGAVDVRFGEPLRPARRPAPGSPEDDAMATALRLCAGVNDVTPITPMALVAMVLLGSPGRSWTVPRLRERLAGVLEFVRHRKLPVAVPVEHVPTNVVREWLEHLIAAGVIERDGAGAAYRLPAGRRRLAAYYRNMSCHWFLPRALAEIALLRAAAAEPEDRDSSVAQEIESLAKIFACAVTGLSPEHLGGLAEKETDLVVTEWRELSAMELSRRLRAVPCLFAPLVLRHVAEGFSIVAARLALQAPAVPVDEAMLIRYCLLDNDKPPDGDHRVLPESVSLPLFSRAATFLRAEGLFARDVDPASLREQRRDAETALTALRDEIAALTVRSDEEGKR</sequence>
<dbReference type="InterPro" id="IPR045520">
    <property type="entry name" value="GPAT/DHAPAT_C"/>
</dbReference>
<dbReference type="GO" id="GO:0006629">
    <property type="term" value="P:lipid metabolic process"/>
    <property type="evidence" value="ECO:0007669"/>
    <property type="project" value="InterPro"/>
</dbReference>
<dbReference type="EMBL" id="MQUQ01000008">
    <property type="protein sequence ID" value="OLZ51475.1"/>
    <property type="molecule type" value="Genomic_DNA"/>
</dbReference>
<dbReference type="GO" id="GO:0012505">
    <property type="term" value="C:endomembrane system"/>
    <property type="evidence" value="ECO:0007669"/>
    <property type="project" value="UniProtKB-SubCell"/>
</dbReference>